<dbReference type="SUPFAM" id="SSF50494">
    <property type="entry name" value="Trypsin-like serine proteases"/>
    <property type="match status" value="1"/>
</dbReference>
<dbReference type="OrthoDB" id="267336at2"/>
<dbReference type="InterPro" id="IPR018114">
    <property type="entry name" value="TRYPSIN_HIS"/>
</dbReference>
<name>A0A1Y5T4W1_9RHOB</name>
<dbReference type="PROSITE" id="PS00134">
    <property type="entry name" value="TRYPSIN_HIS"/>
    <property type="match status" value="1"/>
</dbReference>
<dbReference type="Gene3D" id="2.40.10.10">
    <property type="entry name" value="Trypsin-like serine proteases"/>
    <property type="match status" value="2"/>
</dbReference>
<evidence type="ECO:0000256" key="1">
    <source>
        <dbReference type="ARBA" id="ARBA00022729"/>
    </source>
</evidence>
<evidence type="ECO:0000256" key="2">
    <source>
        <dbReference type="SAM" id="SignalP"/>
    </source>
</evidence>
<dbReference type="InterPro" id="IPR050966">
    <property type="entry name" value="Glutamyl_endopeptidase"/>
</dbReference>
<dbReference type="GO" id="GO:0004252">
    <property type="term" value="F:serine-type endopeptidase activity"/>
    <property type="evidence" value="ECO:0007669"/>
    <property type="project" value="InterPro"/>
</dbReference>
<dbReference type="PANTHER" id="PTHR15462">
    <property type="entry name" value="SERINE PROTEASE"/>
    <property type="match status" value="1"/>
</dbReference>
<proteinExistence type="predicted"/>
<dbReference type="PRINTS" id="PR00722">
    <property type="entry name" value="CHYMOTRYPSIN"/>
</dbReference>
<evidence type="ECO:0000259" key="3">
    <source>
        <dbReference type="PROSITE" id="PS50240"/>
    </source>
</evidence>
<dbReference type="InterPro" id="IPR043504">
    <property type="entry name" value="Peptidase_S1_PA_chymotrypsin"/>
</dbReference>
<dbReference type="GO" id="GO:0006508">
    <property type="term" value="P:proteolysis"/>
    <property type="evidence" value="ECO:0007669"/>
    <property type="project" value="InterPro"/>
</dbReference>
<dbReference type="Pfam" id="PF00089">
    <property type="entry name" value="Trypsin"/>
    <property type="match status" value="1"/>
</dbReference>
<dbReference type="RefSeq" id="WP_085865344.1">
    <property type="nucleotide sequence ID" value="NZ_FWFT01000005.1"/>
</dbReference>
<keyword evidence="1 2" id="KW-0732">Signal</keyword>
<dbReference type="InterPro" id="IPR001254">
    <property type="entry name" value="Trypsin_dom"/>
</dbReference>
<dbReference type="InterPro" id="IPR001314">
    <property type="entry name" value="Peptidase_S1A"/>
</dbReference>
<dbReference type="AlphaFoldDB" id="A0A1Y5T4W1"/>
<feature type="domain" description="Peptidase S1" evidence="3">
    <location>
        <begin position="16"/>
        <end position="277"/>
    </location>
</feature>
<keyword evidence="5" id="KW-1185">Reference proteome</keyword>
<dbReference type="Proteomes" id="UP000193623">
    <property type="component" value="Unassembled WGS sequence"/>
</dbReference>
<accession>A0A1Y5T4W1</accession>
<protein>
    <submittedName>
        <fullName evidence="4">Trypsin</fullName>
    </submittedName>
</protein>
<feature type="signal peptide" evidence="2">
    <location>
        <begin position="1"/>
        <end position="23"/>
    </location>
</feature>
<evidence type="ECO:0000313" key="4">
    <source>
        <dbReference type="EMBL" id="SLN55997.1"/>
    </source>
</evidence>
<dbReference type="PROSITE" id="PS50240">
    <property type="entry name" value="TRYPSIN_DOM"/>
    <property type="match status" value="1"/>
</dbReference>
<sequence length="277" mass="29094">MRIAGLTYILAAALAVIGAPSSAQTNTQTTSLQELTTGNDARGWEAVGRLDIDGKGFCTGALIAPDLVLTAAHCMFEKTAPAPVDTNRVSFLAGLRGGRPEATRTIRRAIIHPSYRHTGEATHDIVPFDVALLQLSQPIRTSRVTPFEISTQTSRGTQIGVVSYAQDRIEAPSLQEICNVLGQQDGVLIMDCDVDFGASGAPIFRTENGVPRLVSVVSAMAELDGAKVALGMDLAAPIATLRAELDSGGTGLNSAPTTARVLNSGQRNDTGALFVRP</sequence>
<dbReference type="SMART" id="SM00020">
    <property type="entry name" value="Tryp_SPc"/>
    <property type="match status" value="1"/>
</dbReference>
<dbReference type="InterPro" id="IPR009003">
    <property type="entry name" value="Peptidase_S1_PA"/>
</dbReference>
<evidence type="ECO:0000313" key="5">
    <source>
        <dbReference type="Proteomes" id="UP000193623"/>
    </source>
</evidence>
<gene>
    <name evidence="4" type="ORF">PSJ8397_02960</name>
</gene>
<reference evidence="4 5" key="1">
    <citation type="submission" date="2017-03" db="EMBL/GenBank/DDBJ databases">
        <authorList>
            <person name="Afonso C.L."/>
            <person name="Miller P.J."/>
            <person name="Scott M.A."/>
            <person name="Spackman E."/>
            <person name="Goraichik I."/>
            <person name="Dimitrov K.M."/>
            <person name="Suarez D.L."/>
            <person name="Swayne D.E."/>
        </authorList>
    </citation>
    <scope>NUCLEOTIDE SEQUENCE [LARGE SCALE GENOMIC DNA]</scope>
    <source>
        <strain evidence="4 5">CECT 8397</strain>
    </source>
</reference>
<dbReference type="EMBL" id="FWFT01000005">
    <property type="protein sequence ID" value="SLN55997.1"/>
    <property type="molecule type" value="Genomic_DNA"/>
</dbReference>
<feature type="chain" id="PRO_5012260871" evidence="2">
    <location>
        <begin position="24"/>
        <end position="277"/>
    </location>
</feature>
<organism evidence="4 5">
    <name type="scientific">Pseudooctadecabacter jejudonensis</name>
    <dbReference type="NCBI Taxonomy" id="1391910"/>
    <lineage>
        <taxon>Bacteria</taxon>
        <taxon>Pseudomonadati</taxon>
        <taxon>Pseudomonadota</taxon>
        <taxon>Alphaproteobacteria</taxon>
        <taxon>Rhodobacterales</taxon>
        <taxon>Paracoccaceae</taxon>
        <taxon>Pseudooctadecabacter</taxon>
    </lineage>
</organism>
<dbReference type="PANTHER" id="PTHR15462:SF8">
    <property type="entry name" value="SERINE PROTEASE"/>
    <property type="match status" value="1"/>
</dbReference>